<dbReference type="Proteomes" id="UP000596742">
    <property type="component" value="Unassembled WGS sequence"/>
</dbReference>
<organism evidence="1 2">
    <name type="scientific">Mytilus galloprovincialis</name>
    <name type="common">Mediterranean mussel</name>
    <dbReference type="NCBI Taxonomy" id="29158"/>
    <lineage>
        <taxon>Eukaryota</taxon>
        <taxon>Metazoa</taxon>
        <taxon>Spiralia</taxon>
        <taxon>Lophotrochozoa</taxon>
        <taxon>Mollusca</taxon>
        <taxon>Bivalvia</taxon>
        <taxon>Autobranchia</taxon>
        <taxon>Pteriomorphia</taxon>
        <taxon>Mytilida</taxon>
        <taxon>Mytiloidea</taxon>
        <taxon>Mytilidae</taxon>
        <taxon>Mytilinae</taxon>
        <taxon>Mytilus</taxon>
    </lineage>
</organism>
<accession>A0A8B6FUU0</accession>
<dbReference type="AlphaFoldDB" id="A0A8B6FUU0"/>
<keyword evidence="2" id="KW-1185">Reference proteome</keyword>
<sequence length="127" mass="14359">MIKEYKDTKYINEEWTCSQSGTLWKTVVSTSGGTSEDTNIRLSGILSLSLHSVTLRCFSCREPYGNNADFMKDDKSEDSVYYNSITNKCTHIMGECQPETCSCSQSGNEFMRNFSVAEKYTKFTCGM</sequence>
<dbReference type="OrthoDB" id="6107750at2759"/>
<evidence type="ECO:0000313" key="2">
    <source>
        <dbReference type="Proteomes" id="UP000596742"/>
    </source>
</evidence>
<gene>
    <name evidence="1" type="ORF">MGAL_10B013868</name>
</gene>
<protein>
    <submittedName>
        <fullName evidence="1">Uncharacterized protein</fullName>
    </submittedName>
</protein>
<feature type="non-terminal residue" evidence="1">
    <location>
        <position position="127"/>
    </location>
</feature>
<comment type="caution">
    <text evidence="1">The sequence shown here is derived from an EMBL/GenBank/DDBJ whole genome shotgun (WGS) entry which is preliminary data.</text>
</comment>
<evidence type="ECO:0000313" key="1">
    <source>
        <dbReference type="EMBL" id="VDI54733.1"/>
    </source>
</evidence>
<reference evidence="1" key="1">
    <citation type="submission" date="2018-11" db="EMBL/GenBank/DDBJ databases">
        <authorList>
            <person name="Alioto T."/>
            <person name="Alioto T."/>
        </authorList>
    </citation>
    <scope>NUCLEOTIDE SEQUENCE</scope>
</reference>
<dbReference type="EMBL" id="UYJE01007427">
    <property type="protein sequence ID" value="VDI54733.1"/>
    <property type="molecule type" value="Genomic_DNA"/>
</dbReference>
<proteinExistence type="predicted"/>
<name>A0A8B6FUU0_MYTGA</name>